<dbReference type="RefSeq" id="WP_151860546.1">
    <property type="nucleotide sequence ID" value="NZ_WBZC01000014.1"/>
</dbReference>
<gene>
    <name evidence="2" type="ORF">F8154_05215</name>
</gene>
<keyword evidence="1" id="KW-0472">Membrane</keyword>
<comment type="caution">
    <text evidence="2">The sequence shown here is derived from an EMBL/GenBank/DDBJ whole genome shotgun (WGS) entry which is preliminary data.</text>
</comment>
<sequence length="82" mass="8974">MKNYRNQWVLILLIITGVVLGTLIGNGLGNTIPLLSYGPEPMGLSNLEVNLSIIYFHVTLLIDINVASLIGLLLAVLIFNRL</sequence>
<organism evidence="2 3">
    <name type="scientific">Alkaliphilus pronyensis</name>
    <dbReference type="NCBI Taxonomy" id="1482732"/>
    <lineage>
        <taxon>Bacteria</taxon>
        <taxon>Bacillati</taxon>
        <taxon>Bacillota</taxon>
        <taxon>Clostridia</taxon>
        <taxon>Peptostreptococcales</taxon>
        <taxon>Natronincolaceae</taxon>
        <taxon>Alkaliphilus</taxon>
    </lineage>
</organism>
<proteinExistence type="predicted"/>
<dbReference type="Proteomes" id="UP000432715">
    <property type="component" value="Unassembled WGS sequence"/>
</dbReference>
<feature type="transmembrane region" description="Helical" evidence="1">
    <location>
        <begin position="53"/>
        <end position="79"/>
    </location>
</feature>
<dbReference type="OrthoDB" id="1956360at2"/>
<protein>
    <submittedName>
        <fullName evidence="2">DUF4321 domain-containing protein</fullName>
    </submittedName>
</protein>
<name>A0A6I0F0R7_9FIRM</name>
<keyword evidence="1" id="KW-1133">Transmembrane helix</keyword>
<evidence type="ECO:0000313" key="3">
    <source>
        <dbReference type="Proteomes" id="UP000432715"/>
    </source>
</evidence>
<evidence type="ECO:0000256" key="1">
    <source>
        <dbReference type="SAM" id="Phobius"/>
    </source>
</evidence>
<keyword evidence="3" id="KW-1185">Reference proteome</keyword>
<evidence type="ECO:0000313" key="2">
    <source>
        <dbReference type="EMBL" id="KAB3535918.1"/>
    </source>
</evidence>
<keyword evidence="1" id="KW-0812">Transmembrane</keyword>
<reference evidence="2 3" key="1">
    <citation type="submission" date="2019-10" db="EMBL/GenBank/DDBJ databases">
        <title>Alkaliphilus serpentinus sp. nov. and Alkaliphilus pronyensis sp. nov., two novel anaerobic alkaliphilic species isolated from the serpentinized-hosted hydrothermal field of the Prony Bay (New Caledonia).</title>
        <authorList>
            <person name="Postec A."/>
        </authorList>
    </citation>
    <scope>NUCLEOTIDE SEQUENCE [LARGE SCALE GENOMIC DNA]</scope>
    <source>
        <strain evidence="2 3">LacV</strain>
    </source>
</reference>
<dbReference type="InterPro" id="IPR025470">
    <property type="entry name" value="DUF4321"/>
</dbReference>
<dbReference type="AlphaFoldDB" id="A0A6I0F0R7"/>
<accession>A0A6I0F0R7</accession>
<dbReference type="EMBL" id="WBZC01000014">
    <property type="protein sequence ID" value="KAB3535918.1"/>
    <property type="molecule type" value="Genomic_DNA"/>
</dbReference>
<dbReference type="Pfam" id="PF14209">
    <property type="entry name" value="DUF4321"/>
    <property type="match status" value="1"/>
</dbReference>